<gene>
    <name evidence="2" type="ORF">LQ356_00015</name>
</gene>
<evidence type="ECO:0000313" key="2">
    <source>
        <dbReference type="EMBL" id="WYM97270.1"/>
    </source>
</evidence>
<name>A0ABZ2TLP9_9BACT</name>
<dbReference type="Proteomes" id="UP001622612">
    <property type="component" value="Chromosome"/>
</dbReference>
<dbReference type="RefSeq" id="WP_405311625.1">
    <property type="nucleotide sequence ID" value="NZ_CP088155.1"/>
</dbReference>
<sequence>MEIEIYGDYIKVSQFLKKVGIIDTGGKTKFFIKTHKILINNKEIEGRNSKIKVGDIVWIDDNVYKIVFLKNKVNE</sequence>
<keyword evidence="3" id="KW-1185">Reference proteome</keyword>
<dbReference type="Pfam" id="PF13275">
    <property type="entry name" value="S4_2"/>
    <property type="match status" value="1"/>
</dbReference>
<protein>
    <submittedName>
        <fullName evidence="2">RNA-binding S4 domain-containing protein</fullName>
    </submittedName>
</protein>
<reference evidence="2" key="1">
    <citation type="submission" date="2021-11" db="EMBL/GenBank/DDBJ databases">
        <title>The first genome sequence of unculturable Mycoplasma faucium obtained by de novo assembly of metagenomic reads.</title>
        <authorList>
            <person name="Sabat A.J."/>
            <person name="Bathoorn E."/>
            <person name="Akkerboom V."/>
            <person name="Friedrich A.W."/>
        </authorList>
    </citation>
    <scope>NUCLEOTIDE SEQUENCE [LARGE SCALE GENOMIC DNA]</scope>
    <source>
        <strain evidence="2">UMCG-MFM1</strain>
    </source>
</reference>
<evidence type="ECO:0000313" key="3">
    <source>
        <dbReference type="Proteomes" id="UP001622612"/>
    </source>
</evidence>
<dbReference type="PROSITE" id="PS50889">
    <property type="entry name" value="S4"/>
    <property type="match status" value="1"/>
</dbReference>
<evidence type="ECO:0000256" key="1">
    <source>
        <dbReference type="PROSITE-ProRule" id="PRU00182"/>
    </source>
</evidence>
<dbReference type="InterPro" id="IPR036986">
    <property type="entry name" value="S4_RNA-bd_sf"/>
</dbReference>
<proteinExistence type="predicted"/>
<organism evidence="2 3">
    <name type="scientific">Metamycoplasma faucium</name>
    <dbReference type="NCBI Taxonomy" id="56142"/>
    <lineage>
        <taxon>Bacteria</taxon>
        <taxon>Bacillati</taxon>
        <taxon>Mycoplasmatota</taxon>
        <taxon>Mycoplasmoidales</taxon>
        <taxon>Metamycoplasmataceae</taxon>
        <taxon>Metamycoplasma</taxon>
    </lineage>
</organism>
<dbReference type="SUPFAM" id="SSF55174">
    <property type="entry name" value="Alpha-L RNA-binding motif"/>
    <property type="match status" value="1"/>
</dbReference>
<dbReference type="EMBL" id="CP088155">
    <property type="protein sequence ID" value="WYM97270.1"/>
    <property type="molecule type" value="Genomic_DNA"/>
</dbReference>
<keyword evidence="1" id="KW-0694">RNA-binding</keyword>
<accession>A0ABZ2TLP9</accession>
<dbReference type="Gene3D" id="3.10.290.10">
    <property type="entry name" value="RNA-binding S4 domain"/>
    <property type="match status" value="1"/>
</dbReference>